<sequence length="78" mass="9265">MRERKALLGYNAKKVRRYVSLLETEMLLLNQQQQEGKESFQLAQAELLSEIEDLRKNLAELDQLETSLKRWITQNESR</sequence>
<reference evidence="2" key="2">
    <citation type="journal article" date="2021" name="J Anim Sci Technol">
        <title>Complete genome sequence of Paenibacillus konkukensis sp. nov. SK3146 as a potential probiotic strain.</title>
        <authorList>
            <person name="Jung H.I."/>
            <person name="Park S."/>
            <person name="Niu K.M."/>
            <person name="Lee S.W."/>
            <person name="Kothari D."/>
            <person name="Yi K.J."/>
            <person name="Kim S.K."/>
        </authorList>
    </citation>
    <scope>NUCLEOTIDE SEQUENCE</scope>
    <source>
        <strain evidence="2">SK3146</strain>
    </source>
</reference>
<accession>A0ABY4RN82</accession>
<dbReference type="EMBL" id="CP027059">
    <property type="protein sequence ID" value="UQZ83886.1"/>
    <property type="molecule type" value="Genomic_DNA"/>
</dbReference>
<keyword evidence="1" id="KW-0175">Coiled coil</keyword>
<reference evidence="2" key="1">
    <citation type="submission" date="2018-02" db="EMBL/GenBank/DDBJ databases">
        <authorList>
            <person name="Kim S.-K."/>
            <person name="Jung H.-I."/>
            <person name="Lee S.-W."/>
        </authorList>
    </citation>
    <scope>NUCLEOTIDE SEQUENCE</scope>
    <source>
        <strain evidence="2">SK3146</strain>
    </source>
</reference>
<dbReference type="RefSeq" id="WP_249865859.1">
    <property type="nucleotide sequence ID" value="NZ_CP027059.1"/>
</dbReference>
<gene>
    <name evidence="2" type="ORF">SK3146_03093</name>
</gene>
<proteinExistence type="predicted"/>
<dbReference type="Proteomes" id="UP001057134">
    <property type="component" value="Chromosome"/>
</dbReference>
<evidence type="ECO:0000313" key="2">
    <source>
        <dbReference type="EMBL" id="UQZ83886.1"/>
    </source>
</evidence>
<name>A0ABY4RN82_9BACL</name>
<protein>
    <submittedName>
        <fullName evidence="2">Uncharacterized protein</fullName>
    </submittedName>
</protein>
<keyword evidence="3" id="KW-1185">Reference proteome</keyword>
<organism evidence="2 3">
    <name type="scientific">Paenibacillus konkukensis</name>
    <dbReference type="NCBI Taxonomy" id="2020716"/>
    <lineage>
        <taxon>Bacteria</taxon>
        <taxon>Bacillati</taxon>
        <taxon>Bacillota</taxon>
        <taxon>Bacilli</taxon>
        <taxon>Bacillales</taxon>
        <taxon>Paenibacillaceae</taxon>
        <taxon>Paenibacillus</taxon>
    </lineage>
</organism>
<evidence type="ECO:0000256" key="1">
    <source>
        <dbReference type="SAM" id="Coils"/>
    </source>
</evidence>
<evidence type="ECO:0000313" key="3">
    <source>
        <dbReference type="Proteomes" id="UP001057134"/>
    </source>
</evidence>
<feature type="coiled-coil region" evidence="1">
    <location>
        <begin position="37"/>
        <end position="64"/>
    </location>
</feature>